<proteinExistence type="inferred from homology"/>
<reference evidence="8" key="2">
    <citation type="journal article" date="2020" name="Nat. Commun.">
        <title>Large-scale genome sequencing of mycorrhizal fungi provides insights into the early evolution of symbiotic traits.</title>
        <authorList>
            <person name="Miyauchi S."/>
            <person name="Kiss E."/>
            <person name="Kuo A."/>
            <person name="Drula E."/>
            <person name="Kohler A."/>
            <person name="Sanchez-Garcia M."/>
            <person name="Morin E."/>
            <person name="Andreopoulos B."/>
            <person name="Barry K.W."/>
            <person name="Bonito G."/>
            <person name="Buee M."/>
            <person name="Carver A."/>
            <person name="Chen C."/>
            <person name="Cichocki N."/>
            <person name="Clum A."/>
            <person name="Culley D."/>
            <person name="Crous P.W."/>
            <person name="Fauchery L."/>
            <person name="Girlanda M."/>
            <person name="Hayes R.D."/>
            <person name="Keri Z."/>
            <person name="LaButti K."/>
            <person name="Lipzen A."/>
            <person name="Lombard V."/>
            <person name="Magnuson J."/>
            <person name="Maillard F."/>
            <person name="Murat C."/>
            <person name="Nolan M."/>
            <person name="Ohm R.A."/>
            <person name="Pangilinan J."/>
            <person name="Pereira M.F."/>
            <person name="Perotto S."/>
            <person name="Peter M."/>
            <person name="Pfister S."/>
            <person name="Riley R."/>
            <person name="Sitrit Y."/>
            <person name="Stielow J.B."/>
            <person name="Szollosi G."/>
            <person name="Zifcakova L."/>
            <person name="Stursova M."/>
            <person name="Spatafora J.W."/>
            <person name="Tedersoo L."/>
            <person name="Vaario L.M."/>
            <person name="Yamada A."/>
            <person name="Yan M."/>
            <person name="Wang P."/>
            <person name="Xu J."/>
            <person name="Bruns T."/>
            <person name="Baldrian P."/>
            <person name="Vilgalys R."/>
            <person name="Dunand C."/>
            <person name="Henrissat B."/>
            <person name="Grigoriev I.V."/>
            <person name="Hibbett D."/>
            <person name="Nagy L.G."/>
            <person name="Martin F.M."/>
        </authorList>
    </citation>
    <scope>NUCLEOTIDE SEQUENCE</scope>
    <source>
        <strain evidence="8">BED1</strain>
    </source>
</reference>
<dbReference type="PANTHER" id="PTHR46896">
    <property type="entry name" value="SENTRIN-SPECIFIC PROTEASE"/>
    <property type="match status" value="1"/>
</dbReference>
<keyword evidence="2" id="KW-0597">Phosphoprotein</keyword>
<evidence type="ECO:0000256" key="3">
    <source>
        <dbReference type="ARBA" id="ARBA00022670"/>
    </source>
</evidence>
<evidence type="ECO:0000313" key="8">
    <source>
        <dbReference type="EMBL" id="KAF8442853.1"/>
    </source>
</evidence>
<evidence type="ECO:0000256" key="2">
    <source>
        <dbReference type="ARBA" id="ARBA00022553"/>
    </source>
</evidence>
<dbReference type="GO" id="GO:0070139">
    <property type="term" value="F:SUMO-specific endopeptidase activity"/>
    <property type="evidence" value="ECO:0007669"/>
    <property type="project" value="TreeGrafter"/>
</dbReference>
<protein>
    <recommendedName>
        <fullName evidence="7">Ubiquitin-like protease family profile domain-containing protein</fullName>
    </recommendedName>
</protein>
<dbReference type="Proteomes" id="UP001194468">
    <property type="component" value="Unassembled WGS sequence"/>
</dbReference>
<dbReference type="SUPFAM" id="SSF54001">
    <property type="entry name" value="Cysteine proteinases"/>
    <property type="match status" value="1"/>
</dbReference>
<evidence type="ECO:0000313" key="9">
    <source>
        <dbReference type="Proteomes" id="UP001194468"/>
    </source>
</evidence>
<dbReference type="Pfam" id="PF02902">
    <property type="entry name" value="Peptidase_C48"/>
    <property type="match status" value="2"/>
</dbReference>
<dbReference type="PROSITE" id="PS50600">
    <property type="entry name" value="ULP_PROTEASE"/>
    <property type="match status" value="1"/>
</dbReference>
<keyword evidence="9" id="KW-1185">Reference proteome</keyword>
<dbReference type="GO" id="GO:0005634">
    <property type="term" value="C:nucleus"/>
    <property type="evidence" value="ECO:0007669"/>
    <property type="project" value="TreeGrafter"/>
</dbReference>
<feature type="compositionally biased region" description="Basic residues" evidence="6">
    <location>
        <begin position="238"/>
        <end position="250"/>
    </location>
</feature>
<keyword evidence="4" id="KW-0833">Ubl conjugation pathway</keyword>
<dbReference type="Gene3D" id="3.40.395.10">
    <property type="entry name" value="Adenoviral Proteinase, Chain A"/>
    <property type="match status" value="1"/>
</dbReference>
<dbReference type="EMBL" id="WHUW01000008">
    <property type="protein sequence ID" value="KAF8442853.1"/>
    <property type="molecule type" value="Genomic_DNA"/>
</dbReference>
<evidence type="ECO:0000256" key="4">
    <source>
        <dbReference type="ARBA" id="ARBA00022786"/>
    </source>
</evidence>
<dbReference type="InterPro" id="IPR038765">
    <property type="entry name" value="Papain-like_cys_pep_sf"/>
</dbReference>
<feature type="domain" description="Ubiquitin-like protease family profile" evidence="7">
    <location>
        <begin position="119"/>
        <end position="497"/>
    </location>
</feature>
<keyword evidence="3" id="KW-0645">Protease</keyword>
<feature type="compositionally biased region" description="Low complexity" evidence="6">
    <location>
        <begin position="72"/>
        <end position="85"/>
    </location>
</feature>
<dbReference type="InterPro" id="IPR051947">
    <property type="entry name" value="Sentrin-specific_protease"/>
</dbReference>
<dbReference type="GO" id="GO:0005737">
    <property type="term" value="C:cytoplasm"/>
    <property type="evidence" value="ECO:0007669"/>
    <property type="project" value="TreeGrafter"/>
</dbReference>
<evidence type="ECO:0000259" key="7">
    <source>
        <dbReference type="PROSITE" id="PS50600"/>
    </source>
</evidence>
<organism evidence="8 9">
    <name type="scientific">Boletus edulis BED1</name>
    <dbReference type="NCBI Taxonomy" id="1328754"/>
    <lineage>
        <taxon>Eukaryota</taxon>
        <taxon>Fungi</taxon>
        <taxon>Dikarya</taxon>
        <taxon>Basidiomycota</taxon>
        <taxon>Agaricomycotina</taxon>
        <taxon>Agaricomycetes</taxon>
        <taxon>Agaricomycetidae</taxon>
        <taxon>Boletales</taxon>
        <taxon>Boletineae</taxon>
        <taxon>Boletaceae</taxon>
        <taxon>Boletoideae</taxon>
        <taxon>Boletus</taxon>
    </lineage>
</organism>
<comment type="similarity">
    <text evidence="1">Belongs to the peptidase C48 family.</text>
</comment>
<gene>
    <name evidence="8" type="ORF">L210DRAFT_3476959</name>
</gene>
<evidence type="ECO:0000256" key="5">
    <source>
        <dbReference type="ARBA" id="ARBA00022801"/>
    </source>
</evidence>
<dbReference type="InterPro" id="IPR003653">
    <property type="entry name" value="Peptidase_C48_C"/>
</dbReference>
<feature type="compositionally biased region" description="Polar residues" evidence="6">
    <location>
        <begin position="277"/>
        <end position="294"/>
    </location>
</feature>
<comment type="caution">
    <text evidence="8">The sequence shown here is derived from an EMBL/GenBank/DDBJ whole genome shotgun (WGS) entry which is preliminary data.</text>
</comment>
<dbReference type="GO" id="GO:0006508">
    <property type="term" value="P:proteolysis"/>
    <property type="evidence" value="ECO:0007669"/>
    <property type="project" value="UniProtKB-KW"/>
</dbReference>
<feature type="region of interest" description="Disordered" evidence="6">
    <location>
        <begin position="28"/>
        <end position="109"/>
    </location>
</feature>
<name>A0AAD4BYF7_BOLED</name>
<evidence type="ECO:0000256" key="6">
    <source>
        <dbReference type="SAM" id="MobiDB-lite"/>
    </source>
</evidence>
<feature type="region of interest" description="Disordered" evidence="6">
    <location>
        <begin position="235"/>
        <end position="294"/>
    </location>
</feature>
<dbReference type="AlphaFoldDB" id="A0AAD4BYF7"/>
<evidence type="ECO:0000256" key="1">
    <source>
        <dbReference type="ARBA" id="ARBA00005234"/>
    </source>
</evidence>
<reference evidence="8" key="1">
    <citation type="submission" date="2019-10" db="EMBL/GenBank/DDBJ databases">
        <authorList>
            <consortium name="DOE Joint Genome Institute"/>
            <person name="Kuo A."/>
            <person name="Miyauchi S."/>
            <person name="Kiss E."/>
            <person name="Drula E."/>
            <person name="Kohler A."/>
            <person name="Sanchez-Garcia M."/>
            <person name="Andreopoulos B."/>
            <person name="Barry K.W."/>
            <person name="Bonito G."/>
            <person name="Buee M."/>
            <person name="Carver A."/>
            <person name="Chen C."/>
            <person name="Cichocki N."/>
            <person name="Clum A."/>
            <person name="Culley D."/>
            <person name="Crous P.W."/>
            <person name="Fauchery L."/>
            <person name="Girlanda M."/>
            <person name="Hayes R."/>
            <person name="Keri Z."/>
            <person name="LaButti K."/>
            <person name="Lipzen A."/>
            <person name="Lombard V."/>
            <person name="Magnuson J."/>
            <person name="Maillard F."/>
            <person name="Morin E."/>
            <person name="Murat C."/>
            <person name="Nolan M."/>
            <person name="Ohm R."/>
            <person name="Pangilinan J."/>
            <person name="Pereira M."/>
            <person name="Perotto S."/>
            <person name="Peter M."/>
            <person name="Riley R."/>
            <person name="Sitrit Y."/>
            <person name="Stielow B."/>
            <person name="Szollosi G."/>
            <person name="Zifcakova L."/>
            <person name="Stursova M."/>
            <person name="Spatafora J.W."/>
            <person name="Tedersoo L."/>
            <person name="Vaario L.-M."/>
            <person name="Yamada A."/>
            <person name="Yan M."/>
            <person name="Wang P."/>
            <person name="Xu J."/>
            <person name="Bruns T."/>
            <person name="Baldrian P."/>
            <person name="Vilgalys R."/>
            <person name="Henrissat B."/>
            <person name="Grigoriev I.V."/>
            <person name="Hibbett D."/>
            <person name="Nagy L.G."/>
            <person name="Martin F.M."/>
        </authorList>
    </citation>
    <scope>NUCLEOTIDE SEQUENCE</scope>
    <source>
        <strain evidence="8">BED1</strain>
    </source>
</reference>
<dbReference type="GO" id="GO:0016926">
    <property type="term" value="P:protein desumoylation"/>
    <property type="evidence" value="ECO:0007669"/>
    <property type="project" value="TreeGrafter"/>
</dbReference>
<accession>A0AAD4BYF7</accession>
<dbReference type="Gene3D" id="1.10.418.20">
    <property type="match status" value="1"/>
</dbReference>
<dbReference type="PANTHER" id="PTHR46896:SF3">
    <property type="entry name" value="FI06413P-RELATED"/>
    <property type="match status" value="1"/>
</dbReference>
<keyword evidence="5" id="KW-0378">Hydrolase</keyword>
<sequence>MIIKFPRPSKGASIWEFAYRYAAMFRQTESRNTKEDRSENVQDELSAFRSVTPCSSASFKTGPEPIPPNGDSGSSTSQRRSVRQSAIRSLRASPPPPPQAQPEPDEVVLMYPPTGTGALSIMLSDLKRLQPEEYLNDTLIEFGLKLWLNDLRGKDPALADQIYVFSSFFYKKLNNKKNPEDGYKSVRKWTSKVNLFAKKYIIVPINENIHWYLAIIYEPGHTLEPPLLLSQLSGARMTRTRKQKQQRPKAHSGSSTEIPLERLSPAAHVTEEEPEADTSSMDATRATTPSTTENQEMDDVAITVFDRSCSITAGSELVFTTSSEVQMRDPSPNLVHPPSDSMDVDADNSAIDVVPNTTLQVAKVQEPPTSNLSSGIPVSRFYGSISKQGNPEPVVIADHEDSGEDQQQEAEVDDMLAVTQSSTGDLPAAQTYIFTLDSLGTRHPQAIKVLKQYLEREAKDKFNFDEVRVAVGKQVQVPVQPNTWDCGIYLLNFVKVLMSAPSEFVDQILSTRGTMPSSERKKMWQDHEVPEFRDHLKSRIIQLSQEWKAEKTVREEDVNKRSGDPVEVETLSSEGEVDIVEDIPVVKATRGYRQRQHATRLRG</sequence>
<feature type="compositionally biased region" description="Basic and acidic residues" evidence="6">
    <location>
        <begin position="28"/>
        <end position="40"/>
    </location>
</feature>